<dbReference type="Proteomes" id="UP000029665">
    <property type="component" value="Unassembled WGS sequence"/>
</dbReference>
<dbReference type="Gene3D" id="3.30.710.10">
    <property type="entry name" value="Potassium Channel Kv1.1, Chain A"/>
    <property type="match status" value="2"/>
</dbReference>
<dbReference type="OMA" id="MEHAPAR"/>
<gene>
    <name evidence="3" type="ORF">BN946_scf185008.g83</name>
</gene>
<protein>
    <recommendedName>
        <fullName evidence="2">BTB domain-containing protein</fullName>
    </recommendedName>
</protein>
<dbReference type="Pfam" id="PF00651">
    <property type="entry name" value="BTB"/>
    <property type="match status" value="2"/>
</dbReference>
<dbReference type="HOGENOM" id="CLU_034203_2_0_1"/>
<dbReference type="EMBL" id="CCBP010000120">
    <property type="protein sequence ID" value="CDO73321.1"/>
    <property type="molecule type" value="Genomic_DNA"/>
</dbReference>
<organism evidence="3 4">
    <name type="scientific">Pycnoporus cinnabarinus</name>
    <name type="common">Cinnabar-red polypore</name>
    <name type="synonym">Trametes cinnabarina</name>
    <dbReference type="NCBI Taxonomy" id="5643"/>
    <lineage>
        <taxon>Eukaryota</taxon>
        <taxon>Fungi</taxon>
        <taxon>Dikarya</taxon>
        <taxon>Basidiomycota</taxon>
        <taxon>Agaricomycotina</taxon>
        <taxon>Agaricomycetes</taxon>
        <taxon>Polyporales</taxon>
        <taxon>Polyporaceae</taxon>
        <taxon>Trametes</taxon>
    </lineage>
</organism>
<evidence type="ECO:0000259" key="2">
    <source>
        <dbReference type="PROSITE" id="PS50097"/>
    </source>
</evidence>
<evidence type="ECO:0000313" key="4">
    <source>
        <dbReference type="Proteomes" id="UP000029665"/>
    </source>
</evidence>
<feature type="region of interest" description="Disordered" evidence="1">
    <location>
        <begin position="1"/>
        <end position="29"/>
    </location>
</feature>
<dbReference type="InterPro" id="IPR000210">
    <property type="entry name" value="BTB/POZ_dom"/>
</dbReference>
<name>A0A060SGN1_PYCCI</name>
<evidence type="ECO:0000256" key="1">
    <source>
        <dbReference type="SAM" id="MobiDB-lite"/>
    </source>
</evidence>
<reference evidence="3" key="1">
    <citation type="submission" date="2014-01" db="EMBL/GenBank/DDBJ databases">
        <title>The genome of the white-rot fungus Pycnoporus cinnabarinus: a basidiomycete model with a versatile arsenal for lignocellulosic biomass breakdown.</title>
        <authorList>
            <person name="Levasseur A."/>
            <person name="Lomascolo A."/>
            <person name="Ruiz-Duenas F.J."/>
            <person name="Uzan E."/>
            <person name="Piumi F."/>
            <person name="Kues U."/>
            <person name="Ram A.F.J."/>
            <person name="Murat C."/>
            <person name="Haon M."/>
            <person name="Benoit I."/>
            <person name="Arfi Y."/>
            <person name="Chevret D."/>
            <person name="Drula E."/>
            <person name="Kwon M.J."/>
            <person name="Gouret P."/>
            <person name="Lesage-Meessen L."/>
            <person name="Lombard V."/>
            <person name="Mariette J."/>
            <person name="Noirot C."/>
            <person name="Park J."/>
            <person name="Patyshakuliyeva A."/>
            <person name="Wieneger R.A.B."/>
            <person name="Wosten H.A.B."/>
            <person name="Martin F."/>
            <person name="Coutinho P.M."/>
            <person name="de Vries R."/>
            <person name="Martinez A.T."/>
            <person name="Klopp C."/>
            <person name="Pontarotti P."/>
            <person name="Henrissat B."/>
            <person name="Record E."/>
        </authorList>
    </citation>
    <scope>NUCLEOTIDE SEQUENCE [LARGE SCALE GENOMIC DNA]</scope>
    <source>
        <strain evidence="3">BRFM137</strain>
    </source>
</reference>
<dbReference type="AlphaFoldDB" id="A0A060SGN1"/>
<dbReference type="InterPro" id="IPR044714">
    <property type="entry name" value="AtSIBP1-like"/>
</dbReference>
<dbReference type="InterPro" id="IPR011333">
    <property type="entry name" value="SKP1/BTB/POZ_sf"/>
</dbReference>
<dbReference type="PANTHER" id="PTHR46672">
    <property type="entry name" value="OS08G0495500 PROTEIN-RELATED"/>
    <property type="match status" value="1"/>
</dbReference>
<feature type="compositionally biased region" description="Polar residues" evidence="1">
    <location>
        <begin position="278"/>
        <end position="287"/>
    </location>
</feature>
<accession>A0A060SGN1</accession>
<feature type="domain" description="BTB" evidence="2">
    <location>
        <begin position="29"/>
        <end position="98"/>
    </location>
</feature>
<dbReference type="SMART" id="SM00225">
    <property type="entry name" value="BTB"/>
    <property type="match status" value="2"/>
</dbReference>
<comment type="caution">
    <text evidence="3">The sequence shown here is derived from an EMBL/GenBank/DDBJ whole genome shotgun (WGS) entry which is preliminary data.</text>
</comment>
<evidence type="ECO:0000313" key="3">
    <source>
        <dbReference type="EMBL" id="CDO73321.1"/>
    </source>
</evidence>
<dbReference type="CDD" id="cd18186">
    <property type="entry name" value="BTB_POZ_ZBTB_KLHL-like"/>
    <property type="match status" value="2"/>
</dbReference>
<dbReference type="SUPFAM" id="SSF54695">
    <property type="entry name" value="POZ domain"/>
    <property type="match status" value="2"/>
</dbReference>
<keyword evidence="4" id="KW-1185">Reference proteome</keyword>
<sequence>MVADADAGSSPPGENIPSTASPPFDSESADITLRTSDNVDFHVHRAVLAIASPVFATMLELPQPERSQSLTTSDPLARSRVIVSEDSKTLDVLLRLCYPVAKTQQRDMEGIASVLEIAMKYEMEWPISFLSKELETFAGQDPLRTWAVACRLGLDGVAHTAVASLLQPGNAAKTLDLTNLVHSEGPAVLDGASAGHYFRLRGCLRQGKVDPDISLISPPPLHPSSFASLDVSSLQFFSEIPGHDVICRSRDGVEFRAHRAILSMQSPALKRSFFGGETPTSDSTEAESLSGVDEAIPKPPTLQTIVLGLSHRALALLLNICYGELDETVTTPEPPLLAELMAVSEEYEMKQVLAVVKRLWESCARRRPLDAYFTAIRYGSPASARAAAKLTLSSRAFPEQYSPSMEHAPARSYHHLMRYHQACESAVARELKSARDSWRANPAYQRYLSPTTSQSNYTPSGKEKVHIGEQEWLVTYLQRAERRLVSSNVGRALEPVLGSVALLNEAKARRAFCPPVNDVLGQLLDIGNTLPLKLTSAINEVI</sequence>
<dbReference type="PROSITE" id="PS50097">
    <property type="entry name" value="BTB"/>
    <property type="match status" value="2"/>
</dbReference>
<feature type="domain" description="BTB" evidence="2">
    <location>
        <begin position="243"/>
        <end position="322"/>
    </location>
</feature>
<dbReference type="STRING" id="5643.A0A060SGN1"/>
<feature type="region of interest" description="Disordered" evidence="1">
    <location>
        <begin position="273"/>
        <end position="294"/>
    </location>
</feature>
<proteinExistence type="predicted"/>
<dbReference type="OrthoDB" id="3164835at2759"/>